<gene>
    <name evidence="3" type="ORF">IWQ60_007147</name>
</gene>
<keyword evidence="4" id="KW-1185">Reference proteome</keyword>
<feature type="region of interest" description="Disordered" evidence="1">
    <location>
        <begin position="621"/>
        <end position="647"/>
    </location>
</feature>
<feature type="non-terminal residue" evidence="3">
    <location>
        <position position="816"/>
    </location>
</feature>
<feature type="domain" description="Protein Zds1 C-terminal" evidence="2">
    <location>
        <begin position="556"/>
        <end position="608"/>
    </location>
</feature>
<feature type="region of interest" description="Disordered" evidence="1">
    <location>
        <begin position="1"/>
        <end position="36"/>
    </location>
</feature>
<dbReference type="EMBL" id="JANBPT010000461">
    <property type="protein sequence ID" value="KAJ1919854.1"/>
    <property type="molecule type" value="Genomic_DNA"/>
</dbReference>
<dbReference type="GO" id="GO:0010971">
    <property type="term" value="P:positive regulation of G2/M transition of mitotic cell cycle"/>
    <property type="evidence" value="ECO:0007669"/>
    <property type="project" value="TreeGrafter"/>
</dbReference>
<evidence type="ECO:0000313" key="4">
    <source>
        <dbReference type="Proteomes" id="UP001150569"/>
    </source>
</evidence>
<feature type="region of interest" description="Disordered" evidence="1">
    <location>
        <begin position="299"/>
        <end position="552"/>
    </location>
</feature>
<feature type="region of interest" description="Disordered" evidence="1">
    <location>
        <begin position="100"/>
        <end position="275"/>
    </location>
</feature>
<dbReference type="InterPro" id="IPR040206">
    <property type="entry name" value="Zds1/2"/>
</dbReference>
<feature type="compositionally biased region" description="Low complexity" evidence="1">
    <location>
        <begin position="676"/>
        <end position="697"/>
    </location>
</feature>
<feature type="compositionally biased region" description="Low complexity" evidence="1">
    <location>
        <begin position="757"/>
        <end position="769"/>
    </location>
</feature>
<dbReference type="SMART" id="SM01327">
    <property type="entry name" value="Zds_C"/>
    <property type="match status" value="1"/>
</dbReference>
<evidence type="ECO:0000256" key="1">
    <source>
        <dbReference type="SAM" id="MobiDB-lite"/>
    </source>
</evidence>
<dbReference type="PANTHER" id="PTHR28089:SF1">
    <property type="entry name" value="PROTEIN ZDS1-RELATED"/>
    <property type="match status" value="1"/>
</dbReference>
<dbReference type="OrthoDB" id="5589766at2759"/>
<dbReference type="InterPro" id="IPR013941">
    <property type="entry name" value="ZDS1_C"/>
</dbReference>
<dbReference type="GO" id="GO:0005737">
    <property type="term" value="C:cytoplasm"/>
    <property type="evidence" value="ECO:0007669"/>
    <property type="project" value="TreeGrafter"/>
</dbReference>
<feature type="compositionally biased region" description="Acidic residues" evidence="1">
    <location>
        <begin position="119"/>
        <end position="128"/>
    </location>
</feature>
<feature type="compositionally biased region" description="Low complexity" evidence="1">
    <location>
        <begin position="804"/>
        <end position="816"/>
    </location>
</feature>
<accession>A0A9W8A7I0</accession>
<feature type="region of interest" description="Disordered" evidence="1">
    <location>
        <begin position="662"/>
        <end position="816"/>
    </location>
</feature>
<feature type="compositionally biased region" description="Polar residues" evidence="1">
    <location>
        <begin position="338"/>
        <end position="357"/>
    </location>
</feature>
<proteinExistence type="predicted"/>
<feature type="compositionally biased region" description="Basic and acidic residues" evidence="1">
    <location>
        <begin position="17"/>
        <end position="27"/>
    </location>
</feature>
<feature type="compositionally biased region" description="Basic residues" evidence="1">
    <location>
        <begin position="715"/>
        <end position="725"/>
    </location>
</feature>
<dbReference type="GO" id="GO:0030010">
    <property type="term" value="P:establishment of cell polarity"/>
    <property type="evidence" value="ECO:0007669"/>
    <property type="project" value="TreeGrafter"/>
</dbReference>
<dbReference type="Proteomes" id="UP001150569">
    <property type="component" value="Unassembled WGS sequence"/>
</dbReference>
<feature type="compositionally biased region" description="Acidic residues" evidence="1">
    <location>
        <begin position="495"/>
        <end position="505"/>
    </location>
</feature>
<protein>
    <recommendedName>
        <fullName evidence="2">Protein Zds1 C-terminal domain-containing protein</fullName>
    </recommendedName>
</protein>
<name>A0A9W8A7I0_9FUNG</name>
<sequence length="816" mass="86788">MEAAAPPLTLTPPIRPTETEAEARSPEDGEVNPQDQHDWLREEMHALGELKREAINSHFPDEWRMAEQASDVWVPAHLHPEIAPNEFQHWLDHHGSALGRRKSLQRRPSVLSRYSSSGEDLETGEGDSETAGPSNIKQVTAVTRQRTLRDDDSGDALVSPVDQPEGTGSAAGASPVPSFDGSLASDPGDGTWVIQTIQKSGLQRSKRSNLRRDSVLSEKSRRRRQMRKDSLSRSEDGGPAGAEGLDDESVRSPEAPSPPVGPPVAVTEDSSSSTMASILSEITARIDSDVNLNQEVEVPLQDPAELQSPFTTVTGVPVRTPSRSDPGRPPSAELARITLNTPATTDQTSMSTLNFNSDVPDLRLELDSPGRPQPSAPALAPVPIPPAKPSLAASTGKKSSAWSWLWGSDAESSPPPAPVAPANPTAKSTRRQADADIIRGRPSQSEDRPEPSPTPPNTLSKHAGKQKRASPISFLFSKGSKAKRAASGDRHSETDETDDDDDLDGGSDAPHPDSLRPATGHSADDLQAMAGGLPNRADEPGTLGRSSGGMASGGAAAAARYTNYNRYPIHIERAIYRLSHIKLANPRRPLVHQVLISNMMFWYLSIINPRANGPADYYAQPGDYGGEPAEAHQHHPTENGGYADYTGEAPEADQQVQYYQYGYSDGGAPAGEDPFSPTASAPHSLPASLASGQPPSAYGGGPGALGESGPQGKKSGGKSGKKGRRKQADVERRGGGGGGGGNGSRASAEVVAVRSPQYSRQKQQIYQQRPPSPSGRATGSGQGPYRSADPHRGASPNGHHHHPQQQQPSQQHSHHR</sequence>
<feature type="compositionally biased region" description="Polar residues" evidence="1">
    <location>
        <begin position="131"/>
        <end position="145"/>
    </location>
</feature>
<comment type="caution">
    <text evidence="3">The sequence shown here is derived from an EMBL/GenBank/DDBJ whole genome shotgun (WGS) entry which is preliminary data.</text>
</comment>
<evidence type="ECO:0000259" key="2">
    <source>
        <dbReference type="SMART" id="SM01327"/>
    </source>
</evidence>
<dbReference type="AlphaFoldDB" id="A0A9W8A7I0"/>
<dbReference type="PANTHER" id="PTHR28089">
    <property type="entry name" value="PROTEIN ZDS1-RELATED"/>
    <property type="match status" value="1"/>
</dbReference>
<dbReference type="Pfam" id="PF08632">
    <property type="entry name" value="Zds_C"/>
    <property type="match status" value="1"/>
</dbReference>
<feature type="compositionally biased region" description="Pro residues" evidence="1">
    <location>
        <begin position="371"/>
        <end position="388"/>
    </location>
</feature>
<feature type="compositionally biased region" description="Basic and acidic residues" evidence="1">
    <location>
        <begin position="431"/>
        <end position="450"/>
    </location>
</feature>
<feature type="compositionally biased region" description="Basic and acidic residues" evidence="1">
    <location>
        <begin position="227"/>
        <end position="236"/>
    </location>
</feature>
<feature type="compositionally biased region" description="Polar residues" evidence="1">
    <location>
        <begin position="193"/>
        <end position="203"/>
    </location>
</feature>
<feature type="compositionally biased region" description="Basic and acidic residues" evidence="1">
    <location>
        <begin position="210"/>
        <end position="219"/>
    </location>
</feature>
<reference evidence="3" key="1">
    <citation type="submission" date="2022-07" db="EMBL/GenBank/DDBJ databases">
        <title>Phylogenomic reconstructions and comparative analyses of Kickxellomycotina fungi.</title>
        <authorList>
            <person name="Reynolds N.K."/>
            <person name="Stajich J.E."/>
            <person name="Barry K."/>
            <person name="Grigoriev I.V."/>
            <person name="Crous P."/>
            <person name="Smith M.E."/>
        </authorList>
    </citation>
    <scope>NUCLEOTIDE SEQUENCE</scope>
    <source>
        <strain evidence="3">RSA 861</strain>
    </source>
</reference>
<evidence type="ECO:0000313" key="3">
    <source>
        <dbReference type="EMBL" id="KAJ1919854.1"/>
    </source>
</evidence>
<organism evidence="3 4">
    <name type="scientific">Tieghemiomyces parasiticus</name>
    <dbReference type="NCBI Taxonomy" id="78921"/>
    <lineage>
        <taxon>Eukaryota</taxon>
        <taxon>Fungi</taxon>
        <taxon>Fungi incertae sedis</taxon>
        <taxon>Zoopagomycota</taxon>
        <taxon>Kickxellomycotina</taxon>
        <taxon>Dimargaritomycetes</taxon>
        <taxon>Dimargaritales</taxon>
        <taxon>Dimargaritaceae</taxon>
        <taxon>Tieghemiomyces</taxon>
    </lineage>
</organism>